<reference evidence="3 4" key="1">
    <citation type="submission" date="2023-04" db="EMBL/GenBank/DDBJ databases">
        <title>Genome Sequence of Selenomonas sputigena ATCC 33150.</title>
        <authorList>
            <person name="Miller D.P."/>
            <person name="Anvari S."/>
            <person name="Polson S.W."/>
            <person name="Macdonald M."/>
            <person name="Mcdowell J.V."/>
        </authorList>
    </citation>
    <scope>NUCLEOTIDE SEQUENCE [LARGE SCALE GENOMIC DNA]</scope>
    <source>
        <strain evidence="3 4">ATCC 33150</strain>
    </source>
</reference>
<keyword evidence="2" id="KW-0472">Membrane</keyword>
<gene>
    <name evidence="3" type="ORF">QCO44_12045</name>
</gene>
<keyword evidence="2" id="KW-1133">Transmembrane helix</keyword>
<feature type="region of interest" description="Disordered" evidence="1">
    <location>
        <begin position="1"/>
        <end position="88"/>
    </location>
</feature>
<sequence>MTRRGKAGEDTQAVLERLRRESFSGEAALEDLLGDAPEDGRAQQPPAVAAPPGDDGERTASAMPQRERKGEEATQKPEDEGDAPAPRQSAAELLQDLLEDEAERQKEMDEDKTDTRRLAMEQRGFVQGFFETWFSPEGRMGKTLFVLHFVGVLLAGFLLGASIFGAAAIVLAWLGEGRGLPSESISLAAGFAAVFLVSVPLLALLLVFLRAGMRRWHDLGYGDTAWLLLVVCPFLLIALAGEACWLITFLQLPSLLGIASDSVLLHSAWPFGGTALALFGVLHLYMFFAEGDFSSNAAGPFESAGRLRPHIGERPELACPFFQSMMQFKGRMNRKRFLLRLLFLLFFLCLLVFVVLETAERLPPFLGANVALYGTCASVALAFFLPTGIMVQRLHDIGRSGWFVGVPLFLVLAFIVRLALAHGDITFLAREPFGLEILAAAFLVEVYEVFLFAALIFVKGPVRINVYGDSCLKRL</sequence>
<feature type="transmembrane region" description="Helical" evidence="2">
    <location>
        <begin position="225"/>
        <end position="248"/>
    </location>
</feature>
<dbReference type="PANTHER" id="PTHR34980">
    <property type="entry name" value="INNER MEMBRANE PROTEIN-RELATED-RELATED"/>
    <property type="match status" value="1"/>
</dbReference>
<feature type="transmembrane region" description="Helical" evidence="2">
    <location>
        <begin position="185"/>
        <end position="213"/>
    </location>
</feature>
<evidence type="ECO:0000256" key="1">
    <source>
        <dbReference type="SAM" id="MobiDB-lite"/>
    </source>
</evidence>
<feature type="compositionally biased region" description="Basic and acidic residues" evidence="1">
    <location>
        <begin position="65"/>
        <end position="78"/>
    </location>
</feature>
<evidence type="ECO:0000313" key="4">
    <source>
        <dbReference type="Proteomes" id="UP001559623"/>
    </source>
</evidence>
<dbReference type="Pfam" id="PF05656">
    <property type="entry name" value="DUF805"/>
    <property type="match status" value="2"/>
</dbReference>
<keyword evidence="4" id="KW-1185">Reference proteome</keyword>
<dbReference type="InterPro" id="IPR008523">
    <property type="entry name" value="DUF805"/>
</dbReference>
<feature type="transmembrane region" description="Helical" evidence="2">
    <location>
        <begin position="268"/>
        <end position="288"/>
    </location>
</feature>
<dbReference type="Proteomes" id="UP001559623">
    <property type="component" value="Unassembled WGS sequence"/>
</dbReference>
<feature type="transmembrane region" description="Helical" evidence="2">
    <location>
        <begin position="368"/>
        <end position="389"/>
    </location>
</feature>
<protein>
    <submittedName>
        <fullName evidence="3">DUF805 domain-containing protein</fullName>
    </submittedName>
</protein>
<proteinExistence type="predicted"/>
<keyword evidence="2" id="KW-0812">Transmembrane</keyword>
<accession>A0ABV3X807</accession>
<evidence type="ECO:0000313" key="3">
    <source>
        <dbReference type="EMBL" id="MEX5286340.1"/>
    </source>
</evidence>
<evidence type="ECO:0000256" key="2">
    <source>
        <dbReference type="SAM" id="Phobius"/>
    </source>
</evidence>
<feature type="compositionally biased region" description="Low complexity" evidence="1">
    <location>
        <begin position="42"/>
        <end position="52"/>
    </location>
</feature>
<dbReference type="EMBL" id="JARVLH010000011">
    <property type="protein sequence ID" value="MEX5286340.1"/>
    <property type="molecule type" value="Genomic_DNA"/>
</dbReference>
<name>A0ABV3X807_9FIRM</name>
<feature type="transmembrane region" description="Helical" evidence="2">
    <location>
        <begin position="433"/>
        <end position="458"/>
    </location>
</feature>
<comment type="caution">
    <text evidence="3">The sequence shown here is derived from an EMBL/GenBank/DDBJ whole genome shotgun (WGS) entry which is preliminary data.</text>
</comment>
<feature type="transmembrane region" description="Helical" evidence="2">
    <location>
        <begin position="144"/>
        <end position="173"/>
    </location>
</feature>
<feature type="compositionally biased region" description="Acidic residues" evidence="1">
    <location>
        <begin position="28"/>
        <end position="37"/>
    </location>
</feature>
<organism evidence="3 4">
    <name type="scientific">Selenomonas sputigena</name>
    <dbReference type="NCBI Taxonomy" id="69823"/>
    <lineage>
        <taxon>Bacteria</taxon>
        <taxon>Bacillati</taxon>
        <taxon>Bacillota</taxon>
        <taxon>Negativicutes</taxon>
        <taxon>Selenomonadales</taxon>
        <taxon>Selenomonadaceae</taxon>
        <taxon>Selenomonas</taxon>
    </lineage>
</organism>
<dbReference type="RefSeq" id="WP_368848057.1">
    <property type="nucleotide sequence ID" value="NZ_JARVLH010000011.1"/>
</dbReference>
<feature type="transmembrane region" description="Helical" evidence="2">
    <location>
        <begin position="337"/>
        <end position="356"/>
    </location>
</feature>
<feature type="transmembrane region" description="Helical" evidence="2">
    <location>
        <begin position="401"/>
        <end position="421"/>
    </location>
</feature>
<dbReference type="PANTHER" id="PTHR34980:SF1">
    <property type="entry name" value="INNER MEMBRANE PROTEIN"/>
    <property type="match status" value="1"/>
</dbReference>